<proteinExistence type="predicted"/>
<evidence type="ECO:0000256" key="1">
    <source>
        <dbReference type="SAM" id="MobiDB-lite"/>
    </source>
</evidence>
<organism evidence="2">
    <name type="scientific">uncultured Arthrobacter sp</name>
    <dbReference type="NCBI Taxonomy" id="114050"/>
    <lineage>
        <taxon>Bacteria</taxon>
        <taxon>Bacillati</taxon>
        <taxon>Actinomycetota</taxon>
        <taxon>Actinomycetes</taxon>
        <taxon>Micrococcales</taxon>
        <taxon>Micrococcaceae</taxon>
        <taxon>Arthrobacter</taxon>
        <taxon>environmental samples</taxon>
    </lineage>
</organism>
<sequence length="51" mass="5365">MAEMAATSPQLEAGPPVRVGSNGNGRIGRNSLLAALARSTEKPTRYVAQRL</sequence>
<dbReference type="AlphaFoldDB" id="A0A6J4JJW9"/>
<gene>
    <name evidence="2" type="ORF">AVDCRST_MAG83-3754</name>
</gene>
<evidence type="ECO:0000313" key="2">
    <source>
        <dbReference type="EMBL" id="CAA9279228.1"/>
    </source>
</evidence>
<dbReference type="EMBL" id="CADCTE010000207">
    <property type="protein sequence ID" value="CAA9279228.1"/>
    <property type="molecule type" value="Genomic_DNA"/>
</dbReference>
<name>A0A6J4JJW9_9MICC</name>
<feature type="region of interest" description="Disordered" evidence="1">
    <location>
        <begin position="1"/>
        <end position="25"/>
    </location>
</feature>
<protein>
    <submittedName>
        <fullName evidence="2">Uncharacterized protein</fullName>
    </submittedName>
</protein>
<reference evidence="2" key="1">
    <citation type="submission" date="2020-02" db="EMBL/GenBank/DDBJ databases">
        <authorList>
            <person name="Meier V. D."/>
        </authorList>
    </citation>
    <scope>NUCLEOTIDE SEQUENCE</scope>
    <source>
        <strain evidence="2">AVDCRST_MAG83</strain>
    </source>
</reference>
<accession>A0A6J4JJW9</accession>